<evidence type="ECO:0000313" key="1">
    <source>
        <dbReference type="EMBL" id="MDX7018816.1"/>
    </source>
</evidence>
<feature type="non-terminal residue" evidence="1">
    <location>
        <position position="1"/>
    </location>
</feature>
<dbReference type="Proteomes" id="UP001279012">
    <property type="component" value="Unassembled WGS sequence"/>
</dbReference>
<reference evidence="1" key="1">
    <citation type="submission" date="2023-11" db="EMBL/GenBank/DDBJ databases">
        <title>Detection of rare carbapenemases in Enterobacterales - comparison of two colorimetric and two CIM-based carbapenemase assays.</title>
        <authorList>
            <person name="Schaffarczyk L."/>
            <person name="Noster J."/>
            <person name="Stelzer Y."/>
            <person name="Sattler J."/>
            <person name="Gatermann S."/>
            <person name="Hamprecht A."/>
        </authorList>
    </citation>
    <scope>NUCLEOTIDE SEQUENCE</scope>
    <source>
        <strain evidence="1">CIM-Cont-037</strain>
    </source>
</reference>
<protein>
    <submittedName>
        <fullName evidence="1">Uncharacterized protein</fullName>
    </submittedName>
</protein>
<evidence type="ECO:0000313" key="2">
    <source>
        <dbReference type="Proteomes" id="UP001279012"/>
    </source>
</evidence>
<comment type="caution">
    <text evidence="1">The sequence shown here is derived from an EMBL/GenBank/DDBJ whole genome shotgun (WGS) entry which is preliminary data.</text>
</comment>
<dbReference type="EMBL" id="JAWZZT010001352">
    <property type="protein sequence ID" value="MDX7018816.1"/>
    <property type="molecule type" value="Genomic_DNA"/>
</dbReference>
<sequence length="39" mass="4163">AFPQGLGYNPTGTVAALAYWSAKAIREQYLKNPGPLVQA</sequence>
<name>A0AAW9EFX6_KLEAE</name>
<dbReference type="AlphaFoldDB" id="A0AAW9EFX6"/>
<accession>A0AAW9EFX6</accession>
<organism evidence="1 2">
    <name type="scientific">Klebsiella aerogenes</name>
    <name type="common">Enterobacter aerogenes</name>
    <dbReference type="NCBI Taxonomy" id="548"/>
    <lineage>
        <taxon>Bacteria</taxon>
        <taxon>Pseudomonadati</taxon>
        <taxon>Pseudomonadota</taxon>
        <taxon>Gammaproteobacteria</taxon>
        <taxon>Enterobacterales</taxon>
        <taxon>Enterobacteriaceae</taxon>
        <taxon>Klebsiella/Raoultella group</taxon>
        <taxon>Klebsiella</taxon>
    </lineage>
</organism>
<gene>
    <name evidence="1" type="ORF">SJ059_30790</name>
</gene>
<proteinExistence type="predicted"/>